<feature type="non-terminal residue" evidence="1">
    <location>
        <position position="1"/>
    </location>
</feature>
<proteinExistence type="predicted"/>
<gene>
    <name evidence="1" type="ORF">CO058_02710</name>
</gene>
<name>A0A2M8ELF3_UNCKA</name>
<sequence>CGAWTFDPTSPSGADSISIVSTASDSGSGLKTSGLYVAKSPNGSIWTGWDALVPNDGDGSTGSVSDDWSTLGKADGTYRLASNWWDNAGNFQQCTQDYTFDRNPPKTTLIGPTQVCLNQTYTYSMTANAQNGLDRAYFTYYKPSTSSWQTSPYPLNSTGLSGNTYSGSGTIAFATANGFSVGNSYYVASWSYDDLGMKCTGNQFYFPTPGLSGWSDCGSSSRQTVSVISTPSAVINLRGVNPDPSIVTFRWDYAGLPFTSYNISGPGVKWGYNGCYSPSNFCQAKYNVGNCKLDYTYNISPNNVCGVGPSKSITLSPNCVPTCSLSFASGYGNPSSPGTTITINSAVNAGDPGDYISNWTWSDNGPDKGSYYSGGVSRAQYTLINRYGATTTLKQSVFDSLNSSYSGTCSLTVNTADPTIVVGPAYAISITKSSTVATTQEQQTVYSSLLNDNNGTLTYNQSANLTYNSVSYKNICMETGVTCSFSGIANVTSTSIPGYPPSTPKGLYITVPRALTPGTYAYGMNLSSTKWDGTPISSQSNNLFVVYNLAPTCIKPALSEYSTYGSVGYPLGHNITVTGSGSDLDGTAVTYKWNDPNPGSGTLSPTTSTVNTTIYTTPNNYDSSNRISYSVTDSSGGKTVCPVSDYITTLVQPGLSTSWYNYSIDINKTLTDTKTFTWTQDGTSAGFYVATSFGVDISSSTVGGMTNICKIAGVTCNFAPGITSISQSVAGATSLTSKNYSLTITVPTSLGVENYGVRISGSNTYRGTSYPFDSIETVFITASTSDISITCADGSTGNCYTFTQNRGWVSGDLIYLVKSNGFTGTFNLIPDGSSLCGVAGVTCTVSPAGGTFSLTENESKTVYLNIQATLSSPLGSYNAKFKSTGIRATVGTSTGEKTSPATIVTLNNQAPTCGTPTYSFNPNTPVSLASTVKVVVGGGADPDSDPLTYGSWSVTSANSITAVSGEINSANVVMNNVYNSCTEVRYKVYDNNSGVSATCVVPSTLCTILDSVPPQASLTTGANSVCKGISYPVAFNYTDNEVLTEVSINKKDPVSVVSTNSGNFGTSTSLSSSTTFDTAGTYYVYPVAKDANNNICDSSGSISCGTGTLKEVTVNENSSAPTMSFVTYAYIPTKVRVTWTKPSNLAASNYTLGGTGTLSTVTCSGDNCGVDITELNCASSYSYTLSENDENTCNATSTIENVSPNCAPTCSTPTVANSLSVYPLDTSQTINSMKSVATFDSEDGDSVTHIWAPSLSGAGLGEITAGGADATYLTPNRNNITVQVVHSVRDTGGPNDDNFVIVSCGAVSFPMVPDGLNNYSFNPGSITVARNTANPSGTSNFGYDLSNYQDGTFTIDTTNTDNSSFIGNNICVLTSLLTCVGGGVTASVGNGRSLPATLTFGNDARVNFDTTKTYKIKGTVTYSTTDTSVDSVSKNASAYLNVSVSDTAPTCKVYSRLNSADAWADVTGQYFTYSKGTNVQVRTVGSDADADTIGSYSWSTSAGTISPTDTQESAYTVLPVDGLNASVTGRVNESVPNNLYGTCSTVMKTPDPGTHIIAAGSINGSSTSATIAYSYSGYVNDNNGIGVNGTSTISSGAIAGYINICTVSGVTCTFEGQSVGTGLMIGSGSSSSKNIIVDLGSVRLDNTKSYAAKVLFSAPTADGGTITASTTGGVIAIMDAVPTCGNISMSPANSVLSGSSDALTITALGFDDWTMSSAKLEYNSNITGTNAGTWTTIGTVSSFASVVSPSAVFSWAPGSFALGRYQLRVTWTDNKSPTGQTVTCSALDSTITTTDPSSPTDTNNAVVTVNGNRLSGRVFIQSDGPSNSVIYKTVSKDAVSNPFVITSSEGATSWNNLTVDPSGNPANCAASYPDGTADSNNCNNDFFVSNTTHLVNTSLTASIANLSNKYACTYDVWGLDASGVRVKKIANGAGCTTSPFSLETGLSSYSATTRWTTEVDFYLTYNTDQVGGFVYTNNGSNASDPLLGLSGYMISTSGYASGSSISSGSYAFPDSADSANYLPDGNRSFTITGANIGSSASSKKCFYAFRNDGINSSFTYQNMKTIVESGSVSGWTTGEGCTTPNLTIAHGNLSPQRQNYLYFFIVPKIIIDPASTVTLVKSCTDSTIINDPIDPTINLYNSSGNPIGEDTYDSGTKMFSIVNNDGSGVKTELLWNSLYEARLSINVNFIICNNGSPSFTVGTVSTQPNVVNADLPSYPSLTDTENQVKFTFEVAYKNSNNWWQVYNGGVHANGIMDLVKLPQIDVSGTATPLPLIENPTLNNLATYYTGALASSSDTGNVIGLGFGKAGNSPSEWATEKLNNKMDAPYDNKFFDDVQSSWTIKPNFVSATGSANPIAVYVDNGDQSHDNSNNKNKYARPIVIIGNLAINADLLVDVSSSSPLVIIVQGDVSIAKSVQLIEATIYATGTITVNTQGDETDPVLTVKGSLIANQFDFKRDLPNIPSNNGVPSQRIVFDPKVLSNSSIPVSMKQVNAYWVISD</sequence>
<dbReference type="Proteomes" id="UP000229756">
    <property type="component" value="Unassembled WGS sequence"/>
</dbReference>
<evidence type="ECO:0000313" key="1">
    <source>
        <dbReference type="EMBL" id="PJC23574.1"/>
    </source>
</evidence>
<evidence type="ECO:0000313" key="2">
    <source>
        <dbReference type="Proteomes" id="UP000229756"/>
    </source>
</evidence>
<dbReference type="EMBL" id="PFSJ01000020">
    <property type="protein sequence ID" value="PJC23574.1"/>
    <property type="molecule type" value="Genomic_DNA"/>
</dbReference>
<protein>
    <submittedName>
        <fullName evidence="1">Uncharacterized protein</fullName>
    </submittedName>
</protein>
<reference evidence="2" key="1">
    <citation type="submission" date="2017-09" db="EMBL/GenBank/DDBJ databases">
        <title>Depth-based differentiation of microbial function through sediment-hosted aquifers and enrichment of novel symbionts in the deep terrestrial subsurface.</title>
        <authorList>
            <person name="Probst A.J."/>
            <person name="Ladd B."/>
            <person name="Jarett J.K."/>
            <person name="Geller-Mcgrath D.E."/>
            <person name="Sieber C.M.K."/>
            <person name="Emerson J.B."/>
            <person name="Anantharaman K."/>
            <person name="Thomas B.C."/>
            <person name="Malmstrom R."/>
            <person name="Stieglmeier M."/>
            <person name="Klingl A."/>
            <person name="Woyke T."/>
            <person name="Ryan C.M."/>
            <person name="Banfield J.F."/>
        </authorList>
    </citation>
    <scope>NUCLEOTIDE SEQUENCE [LARGE SCALE GENOMIC DNA]</scope>
</reference>
<organism evidence="1 2">
    <name type="scientific">candidate division WWE3 bacterium CG_4_9_14_0_2_um_filter_35_11</name>
    <dbReference type="NCBI Taxonomy" id="1975077"/>
    <lineage>
        <taxon>Bacteria</taxon>
        <taxon>Katanobacteria</taxon>
    </lineage>
</organism>
<comment type="caution">
    <text evidence="1">The sequence shown here is derived from an EMBL/GenBank/DDBJ whole genome shotgun (WGS) entry which is preliminary data.</text>
</comment>
<accession>A0A2M8ELF3</accession>